<dbReference type="PANTHER" id="PTHR31376:SF104">
    <property type="entry name" value="PURINE PERMEASE-RELATED"/>
    <property type="match status" value="1"/>
</dbReference>
<feature type="transmembrane region" description="Helical" evidence="7">
    <location>
        <begin position="100"/>
        <end position="118"/>
    </location>
</feature>
<organism evidence="8">
    <name type="scientific">Solanum chilense</name>
    <name type="common">Tomato</name>
    <name type="synonym">Lycopersicon chilense</name>
    <dbReference type="NCBI Taxonomy" id="4083"/>
    <lineage>
        <taxon>Eukaryota</taxon>
        <taxon>Viridiplantae</taxon>
        <taxon>Streptophyta</taxon>
        <taxon>Embryophyta</taxon>
        <taxon>Tracheophyta</taxon>
        <taxon>Spermatophyta</taxon>
        <taxon>Magnoliopsida</taxon>
        <taxon>eudicotyledons</taxon>
        <taxon>Gunneridae</taxon>
        <taxon>Pentapetalae</taxon>
        <taxon>asterids</taxon>
        <taxon>lamiids</taxon>
        <taxon>Solanales</taxon>
        <taxon>Solanaceae</taxon>
        <taxon>Solanoideae</taxon>
        <taxon>Solaneae</taxon>
        <taxon>Solanum</taxon>
        <taxon>Solanum subgen. Lycopersicon</taxon>
    </lineage>
</organism>
<evidence type="ECO:0000256" key="5">
    <source>
        <dbReference type="ARBA" id="ARBA00022989"/>
    </source>
</evidence>
<evidence type="ECO:0000256" key="1">
    <source>
        <dbReference type="ARBA" id="ARBA00004370"/>
    </source>
</evidence>
<dbReference type="GO" id="GO:0005345">
    <property type="term" value="F:purine nucleobase transmembrane transporter activity"/>
    <property type="evidence" value="ECO:0007669"/>
    <property type="project" value="UniProtKB-ARBA"/>
</dbReference>
<protein>
    <recommendedName>
        <fullName evidence="9">Purine permease</fullName>
    </recommendedName>
</protein>
<gene>
    <name evidence="8" type="ORF">EJD97_020753</name>
</gene>
<keyword evidence="3" id="KW-0813">Transport</keyword>
<accession>A0A6N2AE77</accession>
<evidence type="ECO:0000313" key="8">
    <source>
        <dbReference type="EMBL" id="TMW80375.1"/>
    </source>
</evidence>
<evidence type="ECO:0000256" key="7">
    <source>
        <dbReference type="SAM" id="Phobius"/>
    </source>
</evidence>
<feature type="transmembrane region" description="Helical" evidence="7">
    <location>
        <begin position="12"/>
        <end position="35"/>
    </location>
</feature>
<dbReference type="AlphaFoldDB" id="A0A6N2AE77"/>
<evidence type="ECO:0000256" key="3">
    <source>
        <dbReference type="ARBA" id="ARBA00022448"/>
    </source>
</evidence>
<keyword evidence="5 7" id="KW-1133">Transmembrane helix</keyword>
<dbReference type="InterPro" id="IPR030182">
    <property type="entry name" value="PUP_plant"/>
</dbReference>
<dbReference type="Pfam" id="PF16913">
    <property type="entry name" value="PUNUT"/>
    <property type="match status" value="1"/>
</dbReference>
<comment type="caution">
    <text evidence="8">The sequence shown here is derived from an EMBL/GenBank/DDBJ whole genome shotgun (WGS) entry which is preliminary data.</text>
</comment>
<sequence length="170" mass="19114">MYLKAKQAITATLVLEIQMVMCFASTAFCTIGMIANKDFQGNLKSEPLVNDERAISREAKNFNLGEARYYLVVIWSAIIWQCFFVGAVGVIYLSSSLMSGVLIAVLLPITQILAIVFFKEKFSGEKGLSLFLSLWGFVSYFYGEFKQAKKVEKMKIQENEMTTTTQIEPA</sequence>
<feature type="transmembrane region" description="Helical" evidence="7">
    <location>
        <begin position="69"/>
        <end position="93"/>
    </location>
</feature>
<feature type="non-terminal residue" evidence="8">
    <location>
        <position position="170"/>
    </location>
</feature>
<evidence type="ECO:0008006" key="9">
    <source>
        <dbReference type="Google" id="ProtNLM"/>
    </source>
</evidence>
<keyword evidence="6 7" id="KW-0472">Membrane</keyword>
<evidence type="ECO:0000256" key="2">
    <source>
        <dbReference type="ARBA" id="ARBA00006213"/>
    </source>
</evidence>
<evidence type="ECO:0000256" key="6">
    <source>
        <dbReference type="ARBA" id="ARBA00023136"/>
    </source>
</evidence>
<comment type="subcellular location">
    <subcellularLocation>
        <location evidence="1">Membrane</location>
    </subcellularLocation>
</comment>
<name>A0A6N2AE77_SOLCI</name>
<reference evidence="8" key="1">
    <citation type="submission" date="2019-05" db="EMBL/GenBank/DDBJ databases">
        <title>The de novo reference genome and transcriptome assemblies of the wild tomato species Solanum chilense.</title>
        <authorList>
            <person name="Stam R."/>
            <person name="Nosenko T."/>
            <person name="Hoerger A.C."/>
            <person name="Stephan W."/>
            <person name="Seidel M.A."/>
            <person name="Kuhn J.M.M."/>
            <person name="Haberer G."/>
            <person name="Tellier A."/>
        </authorList>
    </citation>
    <scope>NUCLEOTIDE SEQUENCE</scope>
    <source>
        <tissue evidence="8">Mature leaves</tissue>
    </source>
</reference>
<proteinExistence type="inferred from homology"/>
<evidence type="ECO:0000256" key="4">
    <source>
        <dbReference type="ARBA" id="ARBA00022692"/>
    </source>
</evidence>
<dbReference type="PANTHER" id="PTHR31376">
    <property type="entry name" value="OS09G0467300 PROTEIN-RELATED"/>
    <property type="match status" value="1"/>
</dbReference>
<dbReference type="EMBL" id="RXGB01061112">
    <property type="protein sequence ID" value="TMW80375.1"/>
    <property type="molecule type" value="Genomic_DNA"/>
</dbReference>
<comment type="similarity">
    <text evidence="2">Belongs to the purine permeases (TC 2.A.7.14) family.</text>
</comment>
<dbReference type="GO" id="GO:0015211">
    <property type="term" value="F:purine nucleoside transmembrane transporter activity"/>
    <property type="evidence" value="ECO:0007669"/>
    <property type="project" value="InterPro"/>
</dbReference>
<keyword evidence="4 7" id="KW-0812">Transmembrane</keyword>
<dbReference type="GO" id="GO:0016020">
    <property type="term" value="C:membrane"/>
    <property type="evidence" value="ECO:0007669"/>
    <property type="project" value="UniProtKB-SubCell"/>
</dbReference>
<feature type="transmembrane region" description="Helical" evidence="7">
    <location>
        <begin position="130"/>
        <end position="145"/>
    </location>
</feature>